<organism evidence="5 6">
    <name type="scientific">Gimesia panareensis</name>
    <dbReference type="NCBI Taxonomy" id="2527978"/>
    <lineage>
        <taxon>Bacteria</taxon>
        <taxon>Pseudomonadati</taxon>
        <taxon>Planctomycetota</taxon>
        <taxon>Planctomycetia</taxon>
        <taxon>Planctomycetales</taxon>
        <taxon>Planctomycetaceae</taxon>
        <taxon>Gimesia</taxon>
    </lineage>
</organism>
<name>A0A517Q6B0_9PLAN</name>
<sequence>MYDCVIIGAGHNGLVCAHQLARQGWKVLVLERRDLVGGACVTEELWPGFKVSTASYLVSLLLPEIEQEMQLARFGYRVLPRNPSSFTPCADGRSLLLGPDLKQNQAQIAQFSQRDAEQFPRYEAMLERIAECLEPALVQTPPDLLPLPDSWRSIGFGKKLRDTKTAYHLHQSLKKLGETIPEAIELLTGPALPILDRWFESDVLKATLATDAIIGTFQPPSAPGTAYVLLHHVMGSAGGARGVWGYVEGGMGALSQAMAASAQAAGVEIRTGVTVDEIQISGQQTTGVRLSTGETIAARSVASNADAHVTFEKLIPAGTLPQNFADAVGRIDYSSASMKINVAVSELPDFTCLPGHSEPGPQHRGTIHIGASCEEIERAYDDAKYGAPSQKPIIEMTIPSAVDTTLAPEGQHLLSLFVQYAPYQLKEGNWDDLKEEFADRCIQRIAEFAPNVPSSVLHRQVLSPLDLERTFSLTGGNIFQGAMPAHQLYNLRPVPGWSDYRTPIKGLYLCGSAAHPGGGVMGACGRNAAREMLRDGKP</sequence>
<keyword evidence="6" id="KW-1185">Reference proteome</keyword>
<evidence type="ECO:0000313" key="5">
    <source>
        <dbReference type="EMBL" id="QDT27177.1"/>
    </source>
</evidence>
<dbReference type="PANTHER" id="PTHR10668">
    <property type="entry name" value="PHYTOENE DEHYDROGENASE"/>
    <property type="match status" value="1"/>
</dbReference>
<feature type="domain" description="Amine oxidase" evidence="4">
    <location>
        <begin position="13"/>
        <end position="533"/>
    </location>
</feature>
<protein>
    <recommendedName>
        <fullName evidence="3">Pyridine nucleotide-disulfide oxidoreductase domain-containing protein 2</fullName>
    </recommendedName>
</protein>
<reference evidence="5 6" key="1">
    <citation type="submission" date="2019-03" db="EMBL/GenBank/DDBJ databases">
        <title>Deep-cultivation of Planctomycetes and their phenomic and genomic characterization uncovers novel biology.</title>
        <authorList>
            <person name="Wiegand S."/>
            <person name="Jogler M."/>
            <person name="Boedeker C."/>
            <person name="Pinto D."/>
            <person name="Vollmers J."/>
            <person name="Rivas-Marin E."/>
            <person name="Kohn T."/>
            <person name="Peeters S.H."/>
            <person name="Heuer A."/>
            <person name="Rast P."/>
            <person name="Oberbeckmann S."/>
            <person name="Bunk B."/>
            <person name="Jeske O."/>
            <person name="Meyerdierks A."/>
            <person name="Storesund J.E."/>
            <person name="Kallscheuer N."/>
            <person name="Luecker S."/>
            <person name="Lage O.M."/>
            <person name="Pohl T."/>
            <person name="Merkel B.J."/>
            <person name="Hornburger P."/>
            <person name="Mueller R.-W."/>
            <person name="Bruemmer F."/>
            <person name="Labrenz M."/>
            <person name="Spormann A.M."/>
            <person name="Op den Camp H."/>
            <person name="Overmann J."/>
            <person name="Amann R."/>
            <person name="Jetten M.S.M."/>
            <person name="Mascher T."/>
            <person name="Medema M.H."/>
            <person name="Devos D.P."/>
            <person name="Kaster A.-K."/>
            <person name="Ovreas L."/>
            <person name="Rohde M."/>
            <person name="Galperin M.Y."/>
            <person name="Jogler C."/>
        </authorList>
    </citation>
    <scope>NUCLEOTIDE SEQUENCE [LARGE SCALE GENOMIC DNA]</scope>
    <source>
        <strain evidence="5 6">Enr10</strain>
    </source>
</reference>
<dbReference type="EMBL" id="CP037421">
    <property type="protein sequence ID" value="QDT27177.1"/>
    <property type="molecule type" value="Genomic_DNA"/>
</dbReference>
<dbReference type="SUPFAM" id="SSF51905">
    <property type="entry name" value="FAD/NAD(P)-binding domain"/>
    <property type="match status" value="1"/>
</dbReference>
<evidence type="ECO:0000256" key="3">
    <source>
        <dbReference type="ARBA" id="ARBA00040298"/>
    </source>
</evidence>
<accession>A0A517Q6B0</accession>
<evidence type="ECO:0000259" key="4">
    <source>
        <dbReference type="Pfam" id="PF01593"/>
    </source>
</evidence>
<evidence type="ECO:0000256" key="1">
    <source>
        <dbReference type="ARBA" id="ARBA00037217"/>
    </source>
</evidence>
<dbReference type="AlphaFoldDB" id="A0A517Q6B0"/>
<dbReference type="PANTHER" id="PTHR10668:SF103">
    <property type="entry name" value="PYRIDINE NUCLEOTIDE-DISULFIDE OXIDOREDUCTASE DOMAIN-CONTAINING PROTEIN 2"/>
    <property type="match status" value="1"/>
</dbReference>
<dbReference type="GO" id="GO:0016491">
    <property type="term" value="F:oxidoreductase activity"/>
    <property type="evidence" value="ECO:0007669"/>
    <property type="project" value="UniProtKB-KW"/>
</dbReference>
<dbReference type="Proteomes" id="UP000315647">
    <property type="component" value="Chromosome"/>
</dbReference>
<gene>
    <name evidence="5" type="primary">carA2</name>
    <name evidence="5" type="ORF">Enr10x_24920</name>
</gene>
<comment type="function">
    <text evidence="1">Probable oxidoreductase that may play a role as regulator of mitochondrial function.</text>
</comment>
<comment type="subunit">
    <text evidence="2">Interacts with COX5B; this interaction may contribute to localize PYROXD2 to the inner face of the inner mitochondrial membrane.</text>
</comment>
<dbReference type="Gene3D" id="3.50.50.60">
    <property type="entry name" value="FAD/NAD(P)-binding domain"/>
    <property type="match status" value="2"/>
</dbReference>
<proteinExistence type="predicted"/>
<evidence type="ECO:0000256" key="2">
    <source>
        <dbReference type="ARBA" id="ARBA00038825"/>
    </source>
</evidence>
<dbReference type="InterPro" id="IPR002937">
    <property type="entry name" value="Amino_oxidase"/>
</dbReference>
<dbReference type="Pfam" id="PF01593">
    <property type="entry name" value="Amino_oxidase"/>
    <property type="match status" value="1"/>
</dbReference>
<keyword evidence="5" id="KW-0560">Oxidoreductase</keyword>
<evidence type="ECO:0000313" key="6">
    <source>
        <dbReference type="Proteomes" id="UP000315647"/>
    </source>
</evidence>
<dbReference type="InterPro" id="IPR036188">
    <property type="entry name" value="FAD/NAD-bd_sf"/>
</dbReference>
<dbReference type="RefSeq" id="WP_145449310.1">
    <property type="nucleotide sequence ID" value="NZ_CP037421.1"/>
</dbReference>